<dbReference type="EMBL" id="LKHV01000008">
    <property type="protein sequence ID" value="KRG18282.1"/>
    <property type="molecule type" value="Genomic_DNA"/>
</dbReference>
<proteinExistence type="predicted"/>
<protein>
    <submittedName>
        <fullName evidence="2">Uncharacterized protein</fullName>
    </submittedName>
</protein>
<sequence>MALKAISSSAIFISVVLIGFLVMMLFYSAVLLQDLWKVVYAHCKATKE</sequence>
<keyword evidence="1" id="KW-1133">Transmembrane helix</keyword>
<dbReference type="Proteomes" id="UP000051494">
    <property type="component" value="Unassembled WGS sequence"/>
</dbReference>
<accession>A0A0Q9YLY5</accession>
<organism evidence="2">
    <name type="scientific">Candidatus Berkiella cookevillensis</name>
    <dbReference type="NCBI Taxonomy" id="437022"/>
    <lineage>
        <taxon>Bacteria</taxon>
        <taxon>Pseudomonadati</taxon>
        <taxon>Pseudomonadota</taxon>
        <taxon>Gammaproteobacteria</taxon>
        <taxon>Candidatus Berkiellales</taxon>
        <taxon>Candidatus Berkiellaceae</taxon>
        <taxon>Candidatus Berkiella</taxon>
    </lineage>
</organism>
<evidence type="ECO:0000313" key="3">
    <source>
        <dbReference type="EMBL" id="MCS5708715.1"/>
    </source>
</evidence>
<feature type="transmembrane region" description="Helical" evidence="1">
    <location>
        <begin position="6"/>
        <end position="27"/>
    </location>
</feature>
<gene>
    <name evidence="3" type="ORF">CC99x_007335</name>
    <name evidence="2" type="ORF">CC99x_01727</name>
</gene>
<dbReference type="RefSeq" id="WP_158003217.1">
    <property type="nucleotide sequence ID" value="NZ_LKHV02000001.1"/>
</dbReference>
<evidence type="ECO:0000313" key="2">
    <source>
        <dbReference type="EMBL" id="KRG18282.1"/>
    </source>
</evidence>
<dbReference type="AlphaFoldDB" id="A0A0Q9YLY5"/>
<dbReference type="EMBL" id="LKHV02000001">
    <property type="protein sequence ID" value="MCS5708715.1"/>
    <property type="molecule type" value="Genomic_DNA"/>
</dbReference>
<reference evidence="3" key="2">
    <citation type="journal article" date="2016" name="Genome Announc.">
        <title>Draft Genome Sequences of Two Novel Amoeba-Resistant Intranuclear Bacteria, 'Candidatus Berkiella cookevillensis' and 'Candidatus Berkiella aquae'.</title>
        <authorList>
            <person name="Mehari Y.T."/>
            <person name="Arivett B.A."/>
            <person name="Farone A.L."/>
            <person name="Gunderson J.H."/>
            <person name="Farone M.B."/>
        </authorList>
    </citation>
    <scope>NUCLEOTIDE SEQUENCE</scope>
    <source>
        <strain evidence="3">CC99</strain>
    </source>
</reference>
<reference evidence="2" key="1">
    <citation type="submission" date="2015-09" db="EMBL/GenBank/DDBJ databases">
        <title>Draft Genome Sequences of Two Novel Amoeba-resistant Intranuclear Bacteria, Candidatus Berkiella cookevillensis and Candidatus Berkiella aquae.</title>
        <authorList>
            <person name="Mehari Y.T."/>
            <person name="Arivett B.A."/>
            <person name="Farone A.L."/>
            <person name="Gunderson J.H."/>
            <person name="Farone M.B."/>
        </authorList>
    </citation>
    <scope>NUCLEOTIDE SEQUENCE [LARGE SCALE GENOMIC DNA]</scope>
    <source>
        <strain evidence="2">CC99</strain>
    </source>
</reference>
<keyword evidence="4" id="KW-1185">Reference proteome</keyword>
<comment type="caution">
    <text evidence="2">The sequence shown here is derived from an EMBL/GenBank/DDBJ whole genome shotgun (WGS) entry which is preliminary data.</text>
</comment>
<keyword evidence="1" id="KW-0472">Membrane</keyword>
<keyword evidence="1" id="KW-0812">Transmembrane</keyword>
<evidence type="ECO:0000256" key="1">
    <source>
        <dbReference type="SAM" id="Phobius"/>
    </source>
</evidence>
<reference evidence="3" key="3">
    <citation type="submission" date="2021-06" db="EMBL/GenBank/DDBJ databases">
        <title>Genomic Description and Analysis of Intracellular Bacteria, Candidatus Berkiella cookevillensis and Candidatus Berkiella aquae.</title>
        <authorList>
            <person name="Kidane D.T."/>
            <person name="Mehari Y.T."/>
            <person name="Rice F.C."/>
            <person name="Arivett B.A."/>
            <person name="Farone A.L."/>
            <person name="Berk S.G."/>
            <person name="Farone M.B."/>
        </authorList>
    </citation>
    <scope>NUCLEOTIDE SEQUENCE</scope>
    <source>
        <strain evidence="3">CC99</strain>
    </source>
</reference>
<name>A0A0Q9YLY5_9GAMM</name>
<evidence type="ECO:0000313" key="4">
    <source>
        <dbReference type="Proteomes" id="UP000051494"/>
    </source>
</evidence>